<dbReference type="Proteomes" id="UP000436692">
    <property type="component" value="Unassembled WGS sequence"/>
</dbReference>
<evidence type="ECO:0000313" key="3">
    <source>
        <dbReference type="EMBL" id="MUZ59865.1"/>
    </source>
</evidence>
<sequence>MQNDNDPRGGSRQMARRSLLDRQAKRLSKSSTGFPFAEANFKKLNGSYTLVCAAFNVPGQIDTGITLTGQYT</sequence>
<reference evidence="2" key="2">
    <citation type="submission" date="2020-11" db="EMBL/GenBank/DDBJ databases">
        <title>Agrobacterium vitis strain K377 genome.</title>
        <authorList>
            <person name="Xi H."/>
        </authorList>
    </citation>
    <scope>NUCLEOTIDE SEQUENCE</scope>
    <source>
        <strain evidence="2">K377</strain>
    </source>
</reference>
<dbReference type="Proteomes" id="UP000655037">
    <property type="component" value="Unassembled WGS sequence"/>
</dbReference>
<dbReference type="AlphaFoldDB" id="A0AAE2UXM7"/>
<reference evidence="3 4" key="1">
    <citation type="submission" date="2019-12" db="EMBL/GenBank/DDBJ databases">
        <title>Whole-genome sequencing of Allorhizobium vitis.</title>
        <authorList>
            <person name="Gan H.M."/>
            <person name="Szegedi E."/>
            <person name="Burr T."/>
            <person name="Savka M.A."/>
        </authorList>
    </citation>
    <scope>NUCLEOTIDE SEQUENCE [LARGE SCALE GENOMIC DNA]</scope>
    <source>
        <strain evidence="3 4">CG989</strain>
    </source>
</reference>
<evidence type="ECO:0000313" key="4">
    <source>
        <dbReference type="Proteomes" id="UP000436692"/>
    </source>
</evidence>
<proteinExistence type="predicted"/>
<evidence type="ECO:0000313" key="5">
    <source>
        <dbReference type="Proteomes" id="UP000655037"/>
    </source>
</evidence>
<feature type="region of interest" description="Disordered" evidence="1">
    <location>
        <begin position="1"/>
        <end position="30"/>
    </location>
</feature>
<comment type="caution">
    <text evidence="2">The sequence shown here is derived from an EMBL/GenBank/DDBJ whole genome shotgun (WGS) entry which is preliminary data.</text>
</comment>
<dbReference type="EMBL" id="WPHM01000012">
    <property type="protein sequence ID" value="MUZ59865.1"/>
    <property type="molecule type" value="Genomic_DNA"/>
</dbReference>
<gene>
    <name evidence="3" type="ORF">GOZ95_20715</name>
    <name evidence="2" type="ORF">IEI95_018895</name>
</gene>
<organism evidence="2 5">
    <name type="scientific">Agrobacterium vitis</name>
    <name type="common">Rhizobium vitis</name>
    <dbReference type="NCBI Taxonomy" id="373"/>
    <lineage>
        <taxon>Bacteria</taxon>
        <taxon>Pseudomonadati</taxon>
        <taxon>Pseudomonadota</taxon>
        <taxon>Alphaproteobacteria</taxon>
        <taxon>Hyphomicrobiales</taxon>
        <taxon>Rhizobiaceae</taxon>
        <taxon>Rhizobium/Agrobacterium group</taxon>
        <taxon>Agrobacterium</taxon>
    </lineage>
</organism>
<evidence type="ECO:0000256" key="1">
    <source>
        <dbReference type="SAM" id="MobiDB-lite"/>
    </source>
</evidence>
<evidence type="ECO:0000313" key="2">
    <source>
        <dbReference type="EMBL" id="MBF2716284.1"/>
    </source>
</evidence>
<dbReference type="RefSeq" id="WP_156538156.1">
    <property type="nucleotide sequence ID" value="NZ_JABAEJ010000010.1"/>
</dbReference>
<dbReference type="EMBL" id="JACXXJ020000005">
    <property type="protein sequence ID" value="MBF2716284.1"/>
    <property type="molecule type" value="Genomic_DNA"/>
</dbReference>
<name>A0AAE2UXM7_AGRVI</name>
<protein>
    <submittedName>
        <fullName evidence="2">Uncharacterized protein</fullName>
    </submittedName>
</protein>
<accession>A0AAE2UXM7</accession>